<dbReference type="InterPro" id="IPR054416">
    <property type="entry name" value="GST_UstS-like_C"/>
</dbReference>
<name>A0A0F4ZDF2_9PEZI</name>
<evidence type="ECO:0000313" key="3">
    <source>
        <dbReference type="Proteomes" id="UP000033483"/>
    </source>
</evidence>
<dbReference type="Gene3D" id="1.20.1050.10">
    <property type="match status" value="1"/>
</dbReference>
<dbReference type="SUPFAM" id="SSF52833">
    <property type="entry name" value="Thioredoxin-like"/>
    <property type="match status" value="1"/>
</dbReference>
<dbReference type="Proteomes" id="UP000033483">
    <property type="component" value="Unassembled WGS sequence"/>
</dbReference>
<keyword evidence="3" id="KW-1185">Reference proteome</keyword>
<dbReference type="EMBL" id="LAEV01001376">
    <property type="protein sequence ID" value="KKA28240.1"/>
    <property type="molecule type" value="Genomic_DNA"/>
</dbReference>
<dbReference type="AlphaFoldDB" id="A0A0F4ZDF2"/>
<organism evidence="2 3">
    <name type="scientific">Thielaviopsis punctulata</name>
    <dbReference type="NCBI Taxonomy" id="72032"/>
    <lineage>
        <taxon>Eukaryota</taxon>
        <taxon>Fungi</taxon>
        <taxon>Dikarya</taxon>
        <taxon>Ascomycota</taxon>
        <taxon>Pezizomycotina</taxon>
        <taxon>Sordariomycetes</taxon>
        <taxon>Hypocreomycetidae</taxon>
        <taxon>Microascales</taxon>
        <taxon>Ceratocystidaceae</taxon>
        <taxon>Thielaviopsis</taxon>
    </lineage>
</organism>
<dbReference type="InterPro" id="IPR036282">
    <property type="entry name" value="Glutathione-S-Trfase_C_sf"/>
</dbReference>
<dbReference type="Pfam" id="PF13409">
    <property type="entry name" value="GST_N_2"/>
    <property type="match status" value="1"/>
</dbReference>
<dbReference type="InterPro" id="IPR036249">
    <property type="entry name" value="Thioredoxin-like_sf"/>
</dbReference>
<dbReference type="Gene3D" id="3.40.30.10">
    <property type="entry name" value="Glutaredoxin"/>
    <property type="match status" value="1"/>
</dbReference>
<feature type="domain" description="GST N-terminal" evidence="1">
    <location>
        <begin position="12"/>
        <end position="101"/>
    </location>
</feature>
<dbReference type="SUPFAM" id="SSF47616">
    <property type="entry name" value="GST C-terminal domain-like"/>
    <property type="match status" value="1"/>
</dbReference>
<reference evidence="2 3" key="1">
    <citation type="submission" date="2015-03" db="EMBL/GenBank/DDBJ databases">
        <authorList>
            <person name="Radwan O."/>
            <person name="Al-Naeli F.A."/>
            <person name="Rendon G.A."/>
            <person name="Fields C."/>
        </authorList>
    </citation>
    <scope>NUCLEOTIDE SEQUENCE [LARGE SCALE GENOMIC DNA]</scope>
    <source>
        <strain evidence="2">CR-DP1</strain>
    </source>
</reference>
<dbReference type="CDD" id="cd03038">
    <property type="entry name" value="GST_N_etherase_LigE"/>
    <property type="match status" value="1"/>
</dbReference>
<comment type="caution">
    <text evidence="2">The sequence shown here is derived from an EMBL/GenBank/DDBJ whole genome shotgun (WGS) entry which is preliminary data.</text>
</comment>
<evidence type="ECO:0000313" key="2">
    <source>
        <dbReference type="EMBL" id="KKA28240.1"/>
    </source>
</evidence>
<dbReference type="Pfam" id="PF22041">
    <property type="entry name" value="GST_C_7"/>
    <property type="match status" value="1"/>
</dbReference>
<proteinExistence type="predicted"/>
<dbReference type="OrthoDB" id="4951845at2759"/>
<sequence>MTSTGKVTLFDLNSRPPRKTWSPNPWKTRLILNYKGIDYETEFLEYPEVKPRLEAHLPPGNDPHYPAPTYTIPTVKFPDGTYLMDSRVIATELEKRYPSRSLHLDSPYLPRLEALVSVLMSALCPVFIPTVPQAFLNDVSREYWERTRSAMFGMPCAELGRTKGGDAMWAAVAPDMQKVTALLQETDGVFFAGGEPGYADFVWVAFLLFFKGMGDDIWRNLMKAAGDEEPHLKLLEACKEWTARDDY</sequence>
<dbReference type="PROSITE" id="PS50404">
    <property type="entry name" value="GST_NTER"/>
    <property type="match status" value="1"/>
</dbReference>
<evidence type="ECO:0000259" key="1">
    <source>
        <dbReference type="PROSITE" id="PS50404"/>
    </source>
</evidence>
<protein>
    <recommendedName>
        <fullName evidence="1">GST N-terminal domain-containing protein</fullName>
    </recommendedName>
</protein>
<gene>
    <name evidence="2" type="ORF">TD95_002432</name>
</gene>
<dbReference type="InterPro" id="IPR004045">
    <property type="entry name" value="Glutathione_S-Trfase_N"/>
</dbReference>
<accession>A0A0F4ZDF2</accession>